<dbReference type="PIRSF" id="PIRSF019422">
    <property type="entry name" value="MltA"/>
    <property type="match status" value="1"/>
</dbReference>
<dbReference type="SUPFAM" id="SSF50685">
    <property type="entry name" value="Barwin-like endoglucanases"/>
    <property type="match status" value="1"/>
</dbReference>
<dbReference type="Gene3D" id="2.40.40.10">
    <property type="entry name" value="RlpA-like domain"/>
    <property type="match status" value="1"/>
</dbReference>
<dbReference type="CDD" id="cd14485">
    <property type="entry name" value="mltA_like_LT_A"/>
    <property type="match status" value="1"/>
</dbReference>
<organism evidence="8 9">
    <name type="scientific">Rhodocista pekingensis</name>
    <dbReference type="NCBI Taxonomy" id="201185"/>
    <lineage>
        <taxon>Bacteria</taxon>
        <taxon>Pseudomonadati</taxon>
        <taxon>Pseudomonadota</taxon>
        <taxon>Alphaproteobacteria</taxon>
        <taxon>Rhodospirillales</taxon>
        <taxon>Azospirillaceae</taxon>
        <taxon>Rhodocista</taxon>
    </lineage>
</organism>
<dbReference type="RefSeq" id="WP_377356702.1">
    <property type="nucleotide sequence ID" value="NZ_JBHTCM010000005.1"/>
</dbReference>
<evidence type="ECO:0000256" key="5">
    <source>
        <dbReference type="ARBA" id="ARBA00030918"/>
    </source>
</evidence>
<keyword evidence="9" id="KW-1185">Reference proteome</keyword>
<feature type="domain" description="Lytic transglycosylase MltA" evidence="7">
    <location>
        <begin position="140"/>
        <end position="297"/>
    </location>
</feature>
<dbReference type="Pfam" id="PF03562">
    <property type="entry name" value="MltA"/>
    <property type="match status" value="1"/>
</dbReference>
<dbReference type="InterPro" id="IPR036908">
    <property type="entry name" value="RlpA-like_sf"/>
</dbReference>
<evidence type="ECO:0000256" key="1">
    <source>
        <dbReference type="ARBA" id="ARBA00001420"/>
    </source>
</evidence>
<name>A0ABW2KSG6_9PROT</name>
<keyword evidence="6" id="KW-0732">Signal</keyword>
<gene>
    <name evidence="8" type="ORF">ACFQPS_04175</name>
</gene>
<evidence type="ECO:0000313" key="8">
    <source>
        <dbReference type="EMBL" id="MFC7332348.1"/>
    </source>
</evidence>
<dbReference type="PROSITE" id="PS51257">
    <property type="entry name" value="PROKAR_LIPOPROTEIN"/>
    <property type="match status" value="1"/>
</dbReference>
<sequence>MPRQTRPTRARLVLAALLLSALAGCGAPRPPKEPPPARLTLAAADFRALPGWAGDDHAAALPVLARSCARLAPQPDGRTLGPQGMLGRVADWKPACAALATVPPGDRGAARAYFETWFRPWLAGNNGAEEGLFTGYYEALLRGSRRQHGPFQTPLLRRPDDLVMVDLGEFREALKGERIAGRVVDGRLRPYEDRAKIEAGALKGRNLELLWVDDPVEAFFLQIQGSGRVVLEDGTELRVGYDGQNGHPYVAIGRELVARGAMAKDEVTMQSIRAWLEANPASAAEVMNRNPSYVFFRLLDGEGPVGAQGVPLTPGRSLAVDRSFVAYGTPLWLDAEDPLDPARRLQRLLVAQDTGGAIRGPVRGDVFWGHGAEAELRAGRMKSPGRYWLLLPRTVAPAAPTA</sequence>
<dbReference type="EC" id="4.2.2.n1" evidence="2"/>
<dbReference type="PANTHER" id="PTHR30124:SF0">
    <property type="entry name" value="MEMBRANE-BOUND LYTIC MUREIN TRANSGLYCOSYLASE A"/>
    <property type="match status" value="1"/>
</dbReference>
<dbReference type="Gene3D" id="2.40.240.50">
    <property type="entry name" value="Barwin-like endoglucanases"/>
    <property type="match status" value="1"/>
</dbReference>
<dbReference type="PANTHER" id="PTHR30124">
    <property type="entry name" value="MEMBRANE-BOUND LYTIC MUREIN TRANSGLYCOSYLASE A"/>
    <property type="match status" value="1"/>
</dbReference>
<evidence type="ECO:0000259" key="7">
    <source>
        <dbReference type="SMART" id="SM00925"/>
    </source>
</evidence>
<protein>
    <recommendedName>
        <fullName evidence="2">peptidoglycan lytic exotransglycosylase</fullName>
        <ecNumber evidence="2">4.2.2.n1</ecNumber>
    </recommendedName>
    <alternativeName>
        <fullName evidence="5">Murein hydrolase A</fullName>
    </alternativeName>
</protein>
<comment type="caution">
    <text evidence="8">The sequence shown here is derived from an EMBL/GenBank/DDBJ whole genome shotgun (WGS) entry which is preliminary data.</text>
</comment>
<dbReference type="EMBL" id="JBHTCM010000005">
    <property type="protein sequence ID" value="MFC7332348.1"/>
    <property type="molecule type" value="Genomic_DNA"/>
</dbReference>
<dbReference type="Pfam" id="PF06725">
    <property type="entry name" value="3D"/>
    <property type="match status" value="1"/>
</dbReference>
<keyword evidence="4" id="KW-0961">Cell wall biogenesis/degradation</keyword>
<dbReference type="CDD" id="cd14668">
    <property type="entry name" value="mlta_B"/>
    <property type="match status" value="1"/>
</dbReference>
<accession>A0ABW2KSG6</accession>
<dbReference type="InterPro" id="IPR005300">
    <property type="entry name" value="MltA_B"/>
</dbReference>
<evidence type="ECO:0000256" key="3">
    <source>
        <dbReference type="ARBA" id="ARBA00023239"/>
    </source>
</evidence>
<dbReference type="SMART" id="SM00925">
    <property type="entry name" value="MltA"/>
    <property type="match status" value="1"/>
</dbReference>
<evidence type="ECO:0000313" key="9">
    <source>
        <dbReference type="Proteomes" id="UP001596456"/>
    </source>
</evidence>
<reference evidence="9" key="1">
    <citation type="journal article" date="2019" name="Int. J. Syst. Evol. Microbiol.">
        <title>The Global Catalogue of Microorganisms (GCM) 10K type strain sequencing project: providing services to taxonomists for standard genome sequencing and annotation.</title>
        <authorList>
            <consortium name="The Broad Institute Genomics Platform"/>
            <consortium name="The Broad Institute Genome Sequencing Center for Infectious Disease"/>
            <person name="Wu L."/>
            <person name="Ma J."/>
        </authorList>
    </citation>
    <scope>NUCLEOTIDE SEQUENCE [LARGE SCALE GENOMIC DNA]</scope>
    <source>
        <strain evidence="9">CGMCC 1.16275</strain>
    </source>
</reference>
<dbReference type="InterPro" id="IPR026044">
    <property type="entry name" value="MltA"/>
</dbReference>
<evidence type="ECO:0000256" key="4">
    <source>
        <dbReference type="ARBA" id="ARBA00023316"/>
    </source>
</evidence>
<keyword evidence="3" id="KW-0456">Lyase</keyword>
<dbReference type="Proteomes" id="UP001596456">
    <property type="component" value="Unassembled WGS sequence"/>
</dbReference>
<feature type="chain" id="PRO_5045536024" description="peptidoglycan lytic exotransglycosylase" evidence="6">
    <location>
        <begin position="24"/>
        <end position="402"/>
    </location>
</feature>
<evidence type="ECO:0000256" key="6">
    <source>
        <dbReference type="SAM" id="SignalP"/>
    </source>
</evidence>
<feature type="signal peptide" evidence="6">
    <location>
        <begin position="1"/>
        <end position="23"/>
    </location>
</feature>
<evidence type="ECO:0000256" key="2">
    <source>
        <dbReference type="ARBA" id="ARBA00012587"/>
    </source>
</evidence>
<dbReference type="InterPro" id="IPR010611">
    <property type="entry name" value="3D_dom"/>
</dbReference>
<proteinExistence type="predicted"/>
<comment type="catalytic activity">
    <reaction evidence="1">
        <text>Exolytic cleavage of the (1-&gt;4)-beta-glycosidic linkage between N-acetylmuramic acid (MurNAc) and N-acetylglucosamine (GlcNAc) residues in peptidoglycan, from either the reducing or the non-reducing ends of the peptidoglycan chains, with concomitant formation of a 1,6-anhydrobond in the MurNAc residue.</text>
        <dbReference type="EC" id="4.2.2.n1"/>
    </reaction>
</comment>